<reference evidence="1" key="1">
    <citation type="submission" date="2021-12" db="EMBL/GenBank/DDBJ databases">
        <authorList>
            <person name="King R."/>
        </authorList>
    </citation>
    <scope>NUCLEOTIDE SEQUENCE</scope>
</reference>
<dbReference type="EMBL" id="OV121137">
    <property type="protein sequence ID" value="CAH0558604.1"/>
    <property type="molecule type" value="Genomic_DNA"/>
</dbReference>
<protein>
    <recommendedName>
        <fullName evidence="3">Peptidase aspartic putative domain-containing protein</fullName>
    </recommendedName>
</protein>
<dbReference type="PANTHER" id="PTHR47331">
    <property type="entry name" value="PHD-TYPE DOMAIN-CONTAINING PROTEIN"/>
    <property type="match status" value="1"/>
</dbReference>
<proteinExistence type="predicted"/>
<accession>A0A9P0FJ02</accession>
<dbReference type="AlphaFoldDB" id="A0A9P0FJ02"/>
<name>A0A9P0FJ02_BRAAE</name>
<organism evidence="1 2">
    <name type="scientific">Brassicogethes aeneus</name>
    <name type="common">Rape pollen beetle</name>
    <name type="synonym">Meligethes aeneus</name>
    <dbReference type="NCBI Taxonomy" id="1431903"/>
    <lineage>
        <taxon>Eukaryota</taxon>
        <taxon>Metazoa</taxon>
        <taxon>Ecdysozoa</taxon>
        <taxon>Arthropoda</taxon>
        <taxon>Hexapoda</taxon>
        <taxon>Insecta</taxon>
        <taxon>Pterygota</taxon>
        <taxon>Neoptera</taxon>
        <taxon>Endopterygota</taxon>
        <taxon>Coleoptera</taxon>
        <taxon>Polyphaga</taxon>
        <taxon>Cucujiformia</taxon>
        <taxon>Nitidulidae</taxon>
        <taxon>Meligethinae</taxon>
        <taxon>Brassicogethes</taxon>
    </lineage>
</organism>
<gene>
    <name evidence="1" type="ORF">MELIAE_LOCUS8899</name>
</gene>
<evidence type="ECO:0000313" key="1">
    <source>
        <dbReference type="EMBL" id="CAH0558604.1"/>
    </source>
</evidence>
<dbReference type="Proteomes" id="UP001154078">
    <property type="component" value="Chromosome 6"/>
</dbReference>
<evidence type="ECO:0008006" key="3">
    <source>
        <dbReference type="Google" id="ProtNLM"/>
    </source>
</evidence>
<evidence type="ECO:0000313" key="2">
    <source>
        <dbReference type="Proteomes" id="UP001154078"/>
    </source>
</evidence>
<keyword evidence="2" id="KW-1185">Reference proteome</keyword>
<dbReference type="InterPro" id="IPR005312">
    <property type="entry name" value="DUF1759"/>
</dbReference>
<sequence>MVDKPKYRYENLMKKLSSQWSSLQELHEELIVHEDEFTDQYFQDEQFEEIELLYDEYVEKLEERIAESNNESKPNLSLPKIQLPHFKGGYENWATFHDIFTKVIHENKTISRIEKMQYLKAHVRVEASRLIQHLHITDGNYEAAWELLKKRYENTRIIVSKLVDQILDLPKIQGESTKQLQRLHDVTNECLKAIDNLGISTEPWGPLIGRIISRKWDEETNRLYEQSLENPTQVQTLASIMSFLERRFQSLEATKNYTKPMFHKNTHNTSNVNYKTKEKTLSGTMCQQTHAIVRCPKFLSMNVAERNEFVKSQKLCYNCLGHSSEETCYSKWSCRTCNKQHHTYLHTEKQPQKYVNKSFGSKQDSQTKITNYQTTTNKHQEERAVLLATALVRVKAINGSMEYLRVLIDSGSQAALIYNRRSSSTIGISSAENNRRSHWFGRQSKTIQVKNSV</sequence>
<dbReference type="PANTHER" id="PTHR47331:SF5">
    <property type="entry name" value="RIBONUCLEASE H"/>
    <property type="match status" value="1"/>
</dbReference>
<dbReference type="Pfam" id="PF03564">
    <property type="entry name" value="DUF1759"/>
    <property type="match status" value="1"/>
</dbReference>
<dbReference type="OrthoDB" id="7444419at2759"/>